<evidence type="ECO:0000256" key="1">
    <source>
        <dbReference type="SAM" id="SignalP"/>
    </source>
</evidence>
<organism evidence="2 3">
    <name type="scientific">Diploscapter pachys</name>
    <dbReference type="NCBI Taxonomy" id="2018661"/>
    <lineage>
        <taxon>Eukaryota</taxon>
        <taxon>Metazoa</taxon>
        <taxon>Ecdysozoa</taxon>
        <taxon>Nematoda</taxon>
        <taxon>Chromadorea</taxon>
        <taxon>Rhabditida</taxon>
        <taxon>Rhabditina</taxon>
        <taxon>Rhabditomorpha</taxon>
        <taxon>Rhabditoidea</taxon>
        <taxon>Rhabditidae</taxon>
        <taxon>Diploscapter</taxon>
    </lineage>
</organism>
<feature type="signal peptide" evidence="1">
    <location>
        <begin position="1"/>
        <end position="19"/>
    </location>
</feature>
<comment type="caution">
    <text evidence="2">The sequence shown here is derived from an EMBL/GenBank/DDBJ whole genome shotgun (WGS) entry which is preliminary data.</text>
</comment>
<protein>
    <submittedName>
        <fullName evidence="2">Uncharacterized protein</fullName>
    </submittedName>
</protein>
<proteinExistence type="predicted"/>
<reference evidence="2 3" key="1">
    <citation type="journal article" date="2017" name="Curr. Biol.">
        <title>Genome architecture and evolution of a unichromosomal asexual nematode.</title>
        <authorList>
            <person name="Fradin H."/>
            <person name="Zegar C."/>
            <person name="Gutwein M."/>
            <person name="Lucas J."/>
            <person name="Kovtun M."/>
            <person name="Corcoran D."/>
            <person name="Baugh L.R."/>
            <person name="Kiontke K."/>
            <person name="Gunsalus K."/>
            <person name="Fitch D.H."/>
            <person name="Piano F."/>
        </authorList>
    </citation>
    <scope>NUCLEOTIDE SEQUENCE [LARGE SCALE GENOMIC DNA]</scope>
    <source>
        <strain evidence="2">PF1309</strain>
    </source>
</reference>
<keyword evidence="3" id="KW-1185">Reference proteome</keyword>
<evidence type="ECO:0000313" key="3">
    <source>
        <dbReference type="Proteomes" id="UP000218231"/>
    </source>
</evidence>
<feature type="chain" id="PRO_5012019473" evidence="1">
    <location>
        <begin position="20"/>
        <end position="112"/>
    </location>
</feature>
<gene>
    <name evidence="2" type="ORF">WR25_06444</name>
</gene>
<dbReference type="Proteomes" id="UP000218231">
    <property type="component" value="Unassembled WGS sequence"/>
</dbReference>
<accession>A0A2A2K9D8</accession>
<sequence length="112" mass="13059">MQLLLPILCFLGALLLADAVPFRIFFDENEAGAEISKRARSRELFGKRSDPTLILEKRARSRELFGKRASVRRSRELFGKRSSNPYLEEYDDTYDLPEVRMRRRAFNGEFLG</sequence>
<dbReference type="EMBL" id="LIAE01009280">
    <property type="protein sequence ID" value="PAV70409.1"/>
    <property type="molecule type" value="Genomic_DNA"/>
</dbReference>
<evidence type="ECO:0000313" key="2">
    <source>
        <dbReference type="EMBL" id="PAV70409.1"/>
    </source>
</evidence>
<dbReference type="AlphaFoldDB" id="A0A2A2K9D8"/>
<name>A0A2A2K9D8_9BILA</name>
<keyword evidence="1" id="KW-0732">Signal</keyword>